<keyword evidence="3" id="KW-1185">Reference proteome</keyword>
<feature type="transmembrane region" description="Helical" evidence="1">
    <location>
        <begin position="44"/>
        <end position="63"/>
    </location>
</feature>
<evidence type="ECO:0000256" key="1">
    <source>
        <dbReference type="SAM" id="Phobius"/>
    </source>
</evidence>
<comment type="caution">
    <text evidence="2">The sequence shown here is derived from an EMBL/GenBank/DDBJ whole genome shotgun (WGS) entry which is preliminary data.</text>
</comment>
<dbReference type="EMBL" id="JANJYJ010000001">
    <property type="protein sequence ID" value="KAK3232056.1"/>
    <property type="molecule type" value="Genomic_DNA"/>
</dbReference>
<keyword evidence="1" id="KW-0472">Membrane</keyword>
<accession>A0AAE0EKT6</accession>
<feature type="transmembrane region" description="Helical" evidence="1">
    <location>
        <begin position="12"/>
        <end position="32"/>
    </location>
</feature>
<dbReference type="Proteomes" id="UP001281410">
    <property type="component" value="Unassembled WGS sequence"/>
</dbReference>
<gene>
    <name evidence="2" type="ORF">Dsin_003937</name>
</gene>
<evidence type="ECO:0000313" key="2">
    <source>
        <dbReference type="EMBL" id="KAK3232056.1"/>
    </source>
</evidence>
<name>A0AAE0EKT6_9ROSI</name>
<keyword evidence="1" id="KW-1133">Transmembrane helix</keyword>
<protein>
    <submittedName>
        <fullName evidence="2">Uncharacterized protein</fullName>
    </submittedName>
</protein>
<sequence length="115" mass="14098">MYNLQEFNMNDMFVSSYCFTFFCFLLWVFSRFLSDFLSYTCTHLQPFFFLKIIVNLIVGIFNMKGNKTHKELLKRKTFTCSLYIYIYINRERERDSCYHHQHYQKWVLGSLSFSL</sequence>
<organism evidence="2 3">
    <name type="scientific">Dipteronia sinensis</name>
    <dbReference type="NCBI Taxonomy" id="43782"/>
    <lineage>
        <taxon>Eukaryota</taxon>
        <taxon>Viridiplantae</taxon>
        <taxon>Streptophyta</taxon>
        <taxon>Embryophyta</taxon>
        <taxon>Tracheophyta</taxon>
        <taxon>Spermatophyta</taxon>
        <taxon>Magnoliopsida</taxon>
        <taxon>eudicotyledons</taxon>
        <taxon>Gunneridae</taxon>
        <taxon>Pentapetalae</taxon>
        <taxon>rosids</taxon>
        <taxon>malvids</taxon>
        <taxon>Sapindales</taxon>
        <taxon>Sapindaceae</taxon>
        <taxon>Hippocastanoideae</taxon>
        <taxon>Acereae</taxon>
        <taxon>Dipteronia</taxon>
    </lineage>
</organism>
<reference evidence="2" key="1">
    <citation type="journal article" date="2023" name="Plant J.">
        <title>Genome sequences and population genomics provide insights into the demographic history, inbreeding, and mutation load of two 'living fossil' tree species of Dipteronia.</title>
        <authorList>
            <person name="Feng Y."/>
            <person name="Comes H.P."/>
            <person name="Chen J."/>
            <person name="Zhu S."/>
            <person name="Lu R."/>
            <person name="Zhang X."/>
            <person name="Li P."/>
            <person name="Qiu J."/>
            <person name="Olsen K.M."/>
            <person name="Qiu Y."/>
        </authorList>
    </citation>
    <scope>NUCLEOTIDE SEQUENCE</scope>
    <source>
        <strain evidence="2">NBL</strain>
    </source>
</reference>
<keyword evidence="1" id="KW-0812">Transmembrane</keyword>
<evidence type="ECO:0000313" key="3">
    <source>
        <dbReference type="Proteomes" id="UP001281410"/>
    </source>
</evidence>
<proteinExistence type="predicted"/>
<dbReference type="AlphaFoldDB" id="A0AAE0EKT6"/>